<dbReference type="PRINTS" id="PR00943">
    <property type="entry name" value="CUATPASE"/>
</dbReference>
<keyword evidence="12" id="KW-1278">Translocase</keyword>
<dbReference type="RefSeq" id="WP_094786634.1">
    <property type="nucleotide sequence ID" value="NZ_NDXW01000001.1"/>
</dbReference>
<dbReference type="Pfam" id="PF00702">
    <property type="entry name" value="Hydrolase"/>
    <property type="match status" value="1"/>
</dbReference>
<dbReference type="NCBIfam" id="TIGR01525">
    <property type="entry name" value="ATPase-IB_hvy"/>
    <property type="match status" value="1"/>
</dbReference>
<evidence type="ECO:0000259" key="17">
    <source>
        <dbReference type="PROSITE" id="PS50846"/>
    </source>
</evidence>
<dbReference type="InterPro" id="IPR027256">
    <property type="entry name" value="P-typ_ATPase_IB"/>
</dbReference>
<dbReference type="GO" id="GO:0055070">
    <property type="term" value="P:copper ion homeostasis"/>
    <property type="evidence" value="ECO:0007669"/>
    <property type="project" value="TreeGrafter"/>
</dbReference>
<keyword evidence="5 16" id="KW-1003">Cell membrane</keyword>
<feature type="transmembrane region" description="Helical" evidence="16">
    <location>
        <begin position="775"/>
        <end position="795"/>
    </location>
</feature>
<feature type="transmembrane region" description="Helical" evidence="16">
    <location>
        <begin position="217"/>
        <end position="238"/>
    </location>
</feature>
<dbReference type="GO" id="GO:0016887">
    <property type="term" value="F:ATP hydrolysis activity"/>
    <property type="evidence" value="ECO:0007669"/>
    <property type="project" value="InterPro"/>
</dbReference>
<dbReference type="Pfam" id="PF12156">
    <property type="entry name" value="ATPase-cat_bd"/>
    <property type="match status" value="1"/>
</dbReference>
<keyword evidence="8 16" id="KW-0479">Metal-binding</keyword>
<dbReference type="PANTHER" id="PTHR43520">
    <property type="entry name" value="ATP7, ISOFORM B"/>
    <property type="match status" value="1"/>
</dbReference>
<dbReference type="InterPro" id="IPR059000">
    <property type="entry name" value="ATPase_P-type_domA"/>
</dbReference>
<evidence type="ECO:0000256" key="9">
    <source>
        <dbReference type="ARBA" id="ARBA00022741"/>
    </source>
</evidence>
<evidence type="ECO:0000256" key="4">
    <source>
        <dbReference type="ARBA" id="ARBA00022448"/>
    </source>
</evidence>
<dbReference type="SUPFAM" id="SSF81665">
    <property type="entry name" value="Calcium ATPase, transmembrane domain M"/>
    <property type="match status" value="1"/>
</dbReference>
<protein>
    <recommendedName>
        <fullName evidence="3">P-type Cu(+) transporter</fullName>
        <ecNumber evidence="3">7.2.2.8</ecNumber>
    </recommendedName>
</protein>
<keyword evidence="13 16" id="KW-1133">Transmembrane helix</keyword>
<comment type="caution">
    <text evidence="18">The sequence shown here is derived from an EMBL/GenBank/DDBJ whole genome shotgun (WGS) entry which is preliminary data.</text>
</comment>
<dbReference type="GO" id="GO:0005524">
    <property type="term" value="F:ATP binding"/>
    <property type="evidence" value="ECO:0007669"/>
    <property type="project" value="UniProtKB-UniRule"/>
</dbReference>
<evidence type="ECO:0000256" key="7">
    <source>
        <dbReference type="ARBA" id="ARBA00022692"/>
    </source>
</evidence>
<dbReference type="InterPro" id="IPR021993">
    <property type="entry name" value="ATPase-cat-bd"/>
</dbReference>
<dbReference type="InterPro" id="IPR023214">
    <property type="entry name" value="HAD_sf"/>
</dbReference>
<gene>
    <name evidence="18" type="ORF">B9G39_07405</name>
</gene>
<comment type="subcellular location">
    <subcellularLocation>
        <location evidence="1">Cell membrane</location>
        <topology evidence="1">Multi-pass membrane protein</topology>
    </subcellularLocation>
</comment>
<dbReference type="SFLD" id="SFLDG00002">
    <property type="entry name" value="C1.7:_P-type_atpase_like"/>
    <property type="match status" value="1"/>
</dbReference>
<feature type="transmembrane region" description="Helical" evidence="16">
    <location>
        <begin position="185"/>
        <end position="205"/>
    </location>
</feature>
<comment type="similarity">
    <text evidence="2 16">Belongs to the cation transport ATPase (P-type) (TC 3.A.3) family. Type IB subfamily.</text>
</comment>
<dbReference type="SUPFAM" id="SSF56784">
    <property type="entry name" value="HAD-like"/>
    <property type="match status" value="1"/>
</dbReference>
<feature type="transmembrane region" description="Helical" evidence="16">
    <location>
        <begin position="430"/>
        <end position="451"/>
    </location>
</feature>
<dbReference type="FunFam" id="3.30.70.100:FF:000005">
    <property type="entry name" value="Copper-exporting P-type ATPase A"/>
    <property type="match status" value="1"/>
</dbReference>
<dbReference type="PROSITE" id="PS01047">
    <property type="entry name" value="HMA_1"/>
    <property type="match status" value="1"/>
</dbReference>
<dbReference type="CDD" id="cd00371">
    <property type="entry name" value="HMA"/>
    <property type="match status" value="1"/>
</dbReference>
<dbReference type="EC" id="7.2.2.8" evidence="3"/>
<dbReference type="Gene3D" id="3.30.70.100">
    <property type="match status" value="1"/>
</dbReference>
<dbReference type="Gene3D" id="2.70.150.10">
    <property type="entry name" value="Calcium-transporting ATPase, cytoplasmic transduction domain A"/>
    <property type="match status" value="1"/>
</dbReference>
<evidence type="ECO:0000256" key="15">
    <source>
        <dbReference type="ARBA" id="ARBA00023136"/>
    </source>
</evidence>
<dbReference type="NCBIfam" id="TIGR01511">
    <property type="entry name" value="ATPase-IB1_Cu"/>
    <property type="match status" value="1"/>
</dbReference>
<sequence>MADPIPSQLACFHCGTPISGTPPYSAEIDGEKQPMCCPGCQFVAEAIAGEGLAHYYQYRTQQALKPDQEKSLVNDYTVYDRQALQTQLVKQLADGQYHVSLSIEGITCAACIWLLEKHLSQLQGVVQASVNLTTHRAFIQFQPEQLKLSEIMQHIAYIGYLPHPFSMNKQQQLAQQEYRKSIRRLAIAGIGTMQVMMYAIALYAGALQGMEDSYRDFIRWVSFLLATPVVFYAAQPFFKAAWRDVKARHLSMDFPVATAIGAAYTASTWAMLTGTGEVYFDSVCMFTFFLLVSRFLEMRARHHTTQHGSGLLKLLPDKATRVDSGQEQTIAAIEVEKGYTLRIKPGEPIPADGVITQGRTTCNEAMLTGEYLPVTKQVNDTVLAGTLNVEHAIDIQVTATGQTTRLAHIVSLLEQAQQQKPLIAQLADRVASHFVSAVILIAIGVYSYWSQHTPDDAFWITLAVLVVTCPCALSLATPTALTAATGKLYQQGILITGSRVLESLTHVNHIVFDKTGTLTEGRLTLEQVIPTSKTLSADAILDYVAALEAHSEHPIAKTFAERTTPIRAQNVTNHPGYGIEGSIAYPLTNMHSKRIETQAEQRYRVGKPAFICSWLNIPLLEPPEPTEQWLLFASRKEVLGWIKLADTLRPDSAHTISGLHQQNMQLSLLSGDQSLVVKRVAESLSISSWQANMTPEDKLAQLKTLQKQGKNVLMVGDGINDVPVLAAANVSASLGCGSDLAKNTSDIVLLNNQLSSLLTVFDTAKQTRNTIRANLIWALSYNIVALPLAACGIIQPWMAAIGMASSSLLVVANALRLTRTTSSLNISTAQAQPSQIPPLETVP</sequence>
<dbReference type="NCBIfam" id="TIGR01494">
    <property type="entry name" value="ATPase_P-type"/>
    <property type="match status" value="2"/>
</dbReference>
<keyword evidence="4" id="KW-0813">Transport</keyword>
<name>A0A4P9VL56_9GAMM</name>
<dbReference type="Proteomes" id="UP000257039">
    <property type="component" value="Unassembled WGS sequence"/>
</dbReference>
<evidence type="ECO:0000256" key="13">
    <source>
        <dbReference type="ARBA" id="ARBA00022989"/>
    </source>
</evidence>
<keyword evidence="14" id="KW-0406">Ion transport</keyword>
<evidence type="ECO:0000256" key="11">
    <source>
        <dbReference type="ARBA" id="ARBA00022842"/>
    </source>
</evidence>
<feature type="domain" description="HMA" evidence="17">
    <location>
        <begin position="97"/>
        <end position="163"/>
    </location>
</feature>
<evidence type="ECO:0000256" key="1">
    <source>
        <dbReference type="ARBA" id="ARBA00004651"/>
    </source>
</evidence>
<organism evidence="18 19">
    <name type="scientific">Zooshikella ganghwensis</name>
    <dbReference type="NCBI Taxonomy" id="202772"/>
    <lineage>
        <taxon>Bacteria</taxon>
        <taxon>Pseudomonadati</taxon>
        <taxon>Pseudomonadota</taxon>
        <taxon>Gammaproteobacteria</taxon>
        <taxon>Oceanospirillales</taxon>
        <taxon>Zooshikellaceae</taxon>
        <taxon>Zooshikella</taxon>
    </lineage>
</organism>
<dbReference type="PROSITE" id="PS00154">
    <property type="entry name" value="ATPASE_E1_E2"/>
    <property type="match status" value="1"/>
</dbReference>
<dbReference type="SFLD" id="SFLDS00003">
    <property type="entry name" value="Haloacid_Dehalogenase"/>
    <property type="match status" value="1"/>
</dbReference>
<dbReference type="InterPro" id="IPR023299">
    <property type="entry name" value="ATPase_P-typ_cyto_dom_N"/>
</dbReference>
<evidence type="ECO:0000256" key="14">
    <source>
        <dbReference type="ARBA" id="ARBA00023065"/>
    </source>
</evidence>
<dbReference type="SUPFAM" id="SSF55008">
    <property type="entry name" value="HMA, heavy metal-associated domain"/>
    <property type="match status" value="1"/>
</dbReference>
<dbReference type="Gene3D" id="3.40.50.1000">
    <property type="entry name" value="HAD superfamily/HAD-like"/>
    <property type="match status" value="1"/>
</dbReference>
<keyword evidence="7 16" id="KW-0812">Transmembrane</keyword>
<dbReference type="GO" id="GO:0043682">
    <property type="term" value="F:P-type divalent copper transporter activity"/>
    <property type="evidence" value="ECO:0007669"/>
    <property type="project" value="TreeGrafter"/>
</dbReference>
<evidence type="ECO:0000256" key="16">
    <source>
        <dbReference type="RuleBase" id="RU362081"/>
    </source>
</evidence>
<keyword evidence="6" id="KW-0597">Phosphoprotein</keyword>
<dbReference type="Gene3D" id="3.40.1110.10">
    <property type="entry name" value="Calcium-transporting ATPase, cytoplasmic domain N"/>
    <property type="match status" value="1"/>
</dbReference>
<evidence type="ECO:0000313" key="18">
    <source>
        <dbReference type="EMBL" id="RDH43279.1"/>
    </source>
</evidence>
<evidence type="ECO:0000256" key="10">
    <source>
        <dbReference type="ARBA" id="ARBA00022840"/>
    </source>
</evidence>
<dbReference type="GO" id="GO:0005886">
    <property type="term" value="C:plasma membrane"/>
    <property type="evidence" value="ECO:0007669"/>
    <property type="project" value="UniProtKB-SubCell"/>
</dbReference>
<dbReference type="GO" id="GO:0140581">
    <property type="term" value="F:P-type monovalent copper transporter activity"/>
    <property type="evidence" value="ECO:0007669"/>
    <property type="project" value="UniProtKB-EC"/>
</dbReference>
<dbReference type="InterPro" id="IPR044492">
    <property type="entry name" value="P_typ_ATPase_HD_dom"/>
</dbReference>
<evidence type="ECO:0000256" key="3">
    <source>
        <dbReference type="ARBA" id="ARBA00012517"/>
    </source>
</evidence>
<dbReference type="PROSITE" id="PS01229">
    <property type="entry name" value="COF_2"/>
    <property type="match status" value="1"/>
</dbReference>
<evidence type="ECO:0000256" key="8">
    <source>
        <dbReference type="ARBA" id="ARBA00022723"/>
    </source>
</evidence>
<dbReference type="InterPro" id="IPR008250">
    <property type="entry name" value="ATPase_P-typ_transduc_dom_A_sf"/>
</dbReference>
<feature type="transmembrane region" description="Helical" evidence="16">
    <location>
        <begin position="457"/>
        <end position="481"/>
    </location>
</feature>
<dbReference type="PRINTS" id="PR00119">
    <property type="entry name" value="CATATPASE"/>
</dbReference>
<dbReference type="InterPro" id="IPR036163">
    <property type="entry name" value="HMA_dom_sf"/>
</dbReference>
<keyword evidence="15 16" id="KW-0472">Membrane</keyword>
<dbReference type="GO" id="GO:0005507">
    <property type="term" value="F:copper ion binding"/>
    <property type="evidence" value="ECO:0007669"/>
    <property type="project" value="TreeGrafter"/>
</dbReference>
<keyword evidence="9 16" id="KW-0547">Nucleotide-binding</keyword>
<evidence type="ECO:0000313" key="19">
    <source>
        <dbReference type="Proteomes" id="UP000257039"/>
    </source>
</evidence>
<dbReference type="Pfam" id="PF00122">
    <property type="entry name" value="E1-E2_ATPase"/>
    <property type="match status" value="1"/>
</dbReference>
<reference evidence="18 19" key="1">
    <citation type="submission" date="2017-04" db="EMBL/GenBank/DDBJ databases">
        <title>Draft genome sequence of Zooshikella ganghwensis VG4 isolated from Red Sea sediments.</title>
        <authorList>
            <person name="Rehman Z."/>
            <person name="Alam I."/>
            <person name="Kamau A."/>
            <person name="Bajic V."/>
            <person name="Leiknes T."/>
        </authorList>
    </citation>
    <scope>NUCLEOTIDE SEQUENCE [LARGE SCALE GENOMIC DNA]</scope>
    <source>
        <strain evidence="18 19">VG4</strain>
    </source>
</reference>
<evidence type="ECO:0000256" key="5">
    <source>
        <dbReference type="ARBA" id="ARBA00022475"/>
    </source>
</evidence>
<evidence type="ECO:0000256" key="2">
    <source>
        <dbReference type="ARBA" id="ARBA00006024"/>
    </source>
</evidence>
<feature type="transmembrane region" description="Helical" evidence="16">
    <location>
        <begin position="278"/>
        <end position="296"/>
    </location>
</feature>
<keyword evidence="19" id="KW-1185">Reference proteome</keyword>
<dbReference type="SUPFAM" id="SSF81653">
    <property type="entry name" value="Calcium ATPase, transduction domain A"/>
    <property type="match status" value="1"/>
</dbReference>
<dbReference type="PROSITE" id="PS50846">
    <property type="entry name" value="HMA_2"/>
    <property type="match status" value="1"/>
</dbReference>
<evidence type="ECO:0000256" key="12">
    <source>
        <dbReference type="ARBA" id="ARBA00022967"/>
    </source>
</evidence>
<dbReference type="InterPro" id="IPR018303">
    <property type="entry name" value="ATPase_P-typ_P_site"/>
</dbReference>
<dbReference type="InterPro" id="IPR017969">
    <property type="entry name" value="Heavy-metal-associated_CS"/>
</dbReference>
<keyword evidence="10 16" id="KW-0067">ATP-binding</keyword>
<dbReference type="InterPro" id="IPR036412">
    <property type="entry name" value="HAD-like_sf"/>
</dbReference>
<dbReference type="FunFam" id="2.70.150.10:FF:000020">
    <property type="entry name" value="Copper-exporting P-type ATPase A"/>
    <property type="match status" value="1"/>
</dbReference>
<dbReference type="CDD" id="cd02079">
    <property type="entry name" value="P-type_ATPase_HM"/>
    <property type="match status" value="1"/>
</dbReference>
<feature type="transmembrane region" description="Helical" evidence="16">
    <location>
        <begin position="250"/>
        <end position="272"/>
    </location>
</feature>
<evidence type="ECO:0000256" key="6">
    <source>
        <dbReference type="ARBA" id="ARBA00022553"/>
    </source>
</evidence>
<dbReference type="AlphaFoldDB" id="A0A4P9VL56"/>
<dbReference type="InterPro" id="IPR023298">
    <property type="entry name" value="ATPase_P-typ_TM_dom_sf"/>
</dbReference>
<dbReference type="InterPro" id="IPR001757">
    <property type="entry name" value="P_typ_ATPase"/>
</dbReference>
<dbReference type="EMBL" id="NDXW01000001">
    <property type="protein sequence ID" value="RDH43279.1"/>
    <property type="molecule type" value="Genomic_DNA"/>
</dbReference>
<proteinExistence type="inferred from homology"/>
<dbReference type="GO" id="GO:0060003">
    <property type="term" value="P:copper ion export"/>
    <property type="evidence" value="ECO:0007669"/>
    <property type="project" value="UniProtKB-ARBA"/>
</dbReference>
<accession>A0A4P9VL56</accession>
<dbReference type="SFLD" id="SFLDF00027">
    <property type="entry name" value="p-type_atpase"/>
    <property type="match status" value="1"/>
</dbReference>
<dbReference type="Pfam" id="PF00403">
    <property type="entry name" value="HMA"/>
    <property type="match status" value="1"/>
</dbReference>
<keyword evidence="11" id="KW-0460">Magnesium</keyword>
<dbReference type="InterPro" id="IPR006121">
    <property type="entry name" value="HMA_dom"/>
</dbReference>
<dbReference type="PANTHER" id="PTHR43520:SF5">
    <property type="entry name" value="CATION-TRANSPORTING P-TYPE ATPASE-RELATED"/>
    <property type="match status" value="1"/>
</dbReference>
<dbReference type="SUPFAM" id="SSF81660">
    <property type="entry name" value="Metal cation-transporting ATPase, ATP-binding domain N"/>
    <property type="match status" value="1"/>
</dbReference>